<name>A0A5J5E5V1_9BIFI</name>
<dbReference type="GO" id="GO:0016757">
    <property type="term" value="F:glycosyltransferase activity"/>
    <property type="evidence" value="ECO:0007669"/>
    <property type="project" value="UniProtKB-KW"/>
</dbReference>
<dbReference type="InterPro" id="IPR001173">
    <property type="entry name" value="Glyco_trans_2-like"/>
</dbReference>
<protein>
    <submittedName>
        <fullName evidence="6">Glycosyltransferase</fullName>
    </submittedName>
</protein>
<evidence type="ECO:0000256" key="3">
    <source>
        <dbReference type="ARBA" id="ARBA00022679"/>
    </source>
</evidence>
<dbReference type="OrthoDB" id="7665907at2"/>
<comment type="similarity">
    <text evidence="1">Belongs to the glycosyltransferase 2 family.</text>
</comment>
<dbReference type="Pfam" id="PF00535">
    <property type="entry name" value="Glycos_transf_2"/>
    <property type="match status" value="1"/>
</dbReference>
<dbReference type="SUPFAM" id="SSF53448">
    <property type="entry name" value="Nucleotide-diphospho-sugar transferases"/>
    <property type="match status" value="1"/>
</dbReference>
<dbReference type="Proteomes" id="UP000345527">
    <property type="component" value="Unassembled WGS sequence"/>
</dbReference>
<dbReference type="Gene3D" id="3.90.550.10">
    <property type="entry name" value="Spore Coat Polysaccharide Biosynthesis Protein SpsA, Chain A"/>
    <property type="match status" value="1"/>
</dbReference>
<dbReference type="Proteomes" id="UP000374630">
    <property type="component" value="Unassembled WGS sequence"/>
</dbReference>
<keyword evidence="8" id="KW-1185">Reference proteome</keyword>
<dbReference type="InterPro" id="IPR050834">
    <property type="entry name" value="Glycosyltransf_2"/>
</dbReference>
<feature type="domain" description="Glycosyltransferase 2-like" evidence="4">
    <location>
        <begin position="8"/>
        <end position="166"/>
    </location>
</feature>
<evidence type="ECO:0000313" key="8">
    <source>
        <dbReference type="Proteomes" id="UP000374630"/>
    </source>
</evidence>
<evidence type="ECO:0000313" key="7">
    <source>
        <dbReference type="Proteomes" id="UP000345527"/>
    </source>
</evidence>
<evidence type="ECO:0000259" key="4">
    <source>
        <dbReference type="Pfam" id="PF00535"/>
    </source>
</evidence>
<gene>
    <name evidence="6" type="ORF">EM848_01400</name>
    <name evidence="5" type="ORF">EMO90_00125</name>
</gene>
<reference evidence="7 8" key="1">
    <citation type="journal article" date="2019" name="Syst. Appl. Microbiol.">
        <title>Characterization of Bifidobacterium species in feaces of the Egyptian fruit bat: Description of B. vespertilionis sp. nov. and B. rousetti sp. nov.</title>
        <authorList>
            <person name="Modesto M."/>
            <person name="Satti M."/>
            <person name="Watanabe K."/>
            <person name="Puglisi E."/>
            <person name="Morelli L."/>
            <person name="Huang C.-H."/>
            <person name="Liou J.-S."/>
            <person name="Miyashita M."/>
            <person name="Tamura T."/>
            <person name="Saito S."/>
            <person name="Mori K."/>
            <person name="Huang L."/>
            <person name="Sciavilla P."/>
            <person name="Sandri C."/>
            <person name="Spiezio C."/>
            <person name="Vitali F."/>
            <person name="Cavalieri D."/>
            <person name="Perpetuini G."/>
            <person name="Tofalo R."/>
            <person name="Bonetti A."/>
            <person name="Arita M."/>
            <person name="Mattarelli P."/>
        </authorList>
    </citation>
    <scope>NUCLEOTIDE SEQUENCE [LARGE SCALE GENOMIC DNA]</scope>
    <source>
        <strain evidence="5 8">RST16</strain>
        <strain evidence="6 7">RST8</strain>
    </source>
</reference>
<accession>A0A5J5E5V1</accession>
<dbReference type="EMBL" id="RZOA01000002">
    <property type="protein sequence ID" value="KAA8824493.1"/>
    <property type="molecule type" value="Genomic_DNA"/>
</dbReference>
<evidence type="ECO:0000313" key="6">
    <source>
        <dbReference type="EMBL" id="KAA8824493.1"/>
    </source>
</evidence>
<dbReference type="AlphaFoldDB" id="A0A5J5E5V1"/>
<evidence type="ECO:0000256" key="2">
    <source>
        <dbReference type="ARBA" id="ARBA00022676"/>
    </source>
</evidence>
<dbReference type="EMBL" id="RZNZ01000001">
    <property type="protein sequence ID" value="KAA8822445.1"/>
    <property type="molecule type" value="Genomic_DNA"/>
</dbReference>
<dbReference type="PANTHER" id="PTHR43685:SF5">
    <property type="entry name" value="GLYCOSYLTRANSFERASE EPSE-RELATED"/>
    <property type="match status" value="1"/>
</dbReference>
<proteinExistence type="inferred from homology"/>
<sequence>MGLMQDFSVLLPVYGGDSPMFFRRAVESNTIEQTRRPAQLVVVRDGEVPAPIENLLTRLPDMLGAVGIRVDVVRLPQSGGLAAALNAGLKVCAHDLVARADADDIALPNRYAVEIPVLEAGADVVGSSIQEFAEREGKVERGQVRTLPAGGPELKRYARMQSPLHHPSVAFRRSVVMDAGGYPEHAGRFEDYLLWARLILRGADLRNVQDVLVLYRVDAGAYARRGGWSMFLGELGLQRAFLGMGFVTVPQFIRNVAVRAVYRLVPTGPRRWAYRAVVALRGR</sequence>
<keyword evidence="3 6" id="KW-0808">Transferase</keyword>
<evidence type="ECO:0000256" key="1">
    <source>
        <dbReference type="ARBA" id="ARBA00006739"/>
    </source>
</evidence>
<dbReference type="PANTHER" id="PTHR43685">
    <property type="entry name" value="GLYCOSYLTRANSFERASE"/>
    <property type="match status" value="1"/>
</dbReference>
<keyword evidence="2" id="KW-0328">Glycosyltransferase</keyword>
<organism evidence="6 7">
    <name type="scientific">Bifidobacterium vespertilionis</name>
    <dbReference type="NCBI Taxonomy" id="2562524"/>
    <lineage>
        <taxon>Bacteria</taxon>
        <taxon>Bacillati</taxon>
        <taxon>Actinomycetota</taxon>
        <taxon>Actinomycetes</taxon>
        <taxon>Bifidobacteriales</taxon>
        <taxon>Bifidobacteriaceae</taxon>
        <taxon>Bifidobacterium</taxon>
    </lineage>
</organism>
<dbReference type="InterPro" id="IPR029044">
    <property type="entry name" value="Nucleotide-diphossugar_trans"/>
</dbReference>
<comment type="caution">
    <text evidence="6">The sequence shown here is derived from an EMBL/GenBank/DDBJ whole genome shotgun (WGS) entry which is preliminary data.</text>
</comment>
<evidence type="ECO:0000313" key="5">
    <source>
        <dbReference type="EMBL" id="KAA8822445.1"/>
    </source>
</evidence>